<keyword evidence="2" id="KW-1185">Reference proteome</keyword>
<evidence type="ECO:0000313" key="1">
    <source>
        <dbReference type="EMBL" id="MBB3145342.1"/>
    </source>
</evidence>
<dbReference type="AlphaFoldDB" id="A0A839U8P5"/>
<reference evidence="1 2" key="1">
    <citation type="submission" date="2020-08" db="EMBL/GenBank/DDBJ databases">
        <title>Genomic Encyclopedia of Type Strains, Phase III (KMG-III): the genomes of soil and plant-associated and newly described type strains.</title>
        <authorList>
            <person name="Whitman W."/>
        </authorList>
    </citation>
    <scope>NUCLEOTIDE SEQUENCE [LARGE SCALE GENOMIC DNA]</scope>
    <source>
        <strain evidence="1 2">CECT 7015</strain>
    </source>
</reference>
<gene>
    <name evidence="1" type="ORF">FHS21_001747</name>
</gene>
<proteinExistence type="predicted"/>
<evidence type="ECO:0000313" key="2">
    <source>
        <dbReference type="Proteomes" id="UP000554520"/>
    </source>
</evidence>
<protein>
    <submittedName>
        <fullName evidence="1">Uncharacterized protein</fullName>
    </submittedName>
</protein>
<dbReference type="EMBL" id="JACHXN010000004">
    <property type="protein sequence ID" value="MBB3145342.1"/>
    <property type="molecule type" value="Genomic_DNA"/>
</dbReference>
<organism evidence="1 2">
    <name type="scientific">Phyllobacterium trifolii</name>
    <dbReference type="NCBI Taxonomy" id="300193"/>
    <lineage>
        <taxon>Bacteria</taxon>
        <taxon>Pseudomonadati</taxon>
        <taxon>Pseudomonadota</taxon>
        <taxon>Alphaproteobacteria</taxon>
        <taxon>Hyphomicrobiales</taxon>
        <taxon>Phyllobacteriaceae</taxon>
        <taxon>Phyllobacterium</taxon>
    </lineage>
</organism>
<name>A0A839U8P5_9HYPH</name>
<accession>A0A839U8P5</accession>
<comment type="caution">
    <text evidence="1">The sequence shown here is derived from an EMBL/GenBank/DDBJ whole genome shotgun (WGS) entry which is preliminary data.</text>
</comment>
<sequence>MPDIFRHMIATFPAPRRWTLSIEAGLLACGSLHLLSLPEMAHFSGVIEQMLAAYSCGGSSGFAKPLGSTHRIPVLAFDPARESKEPRTLDMVYDVKMASTNMFYSGKLMPK</sequence>
<dbReference type="Proteomes" id="UP000554520">
    <property type="component" value="Unassembled WGS sequence"/>
</dbReference>